<keyword evidence="1 9" id="KW-0808">Transferase</keyword>
<dbReference type="HAMAP" id="MF_00802">
    <property type="entry name" value="GlnE"/>
    <property type="match status" value="1"/>
</dbReference>
<dbReference type="NCBIfam" id="NF008292">
    <property type="entry name" value="PRK11072.1"/>
    <property type="match status" value="1"/>
</dbReference>
<dbReference type="SUPFAM" id="SSF81593">
    <property type="entry name" value="Nucleotidyltransferase substrate binding subunit/domain"/>
    <property type="match status" value="2"/>
</dbReference>
<dbReference type="GO" id="GO:0008882">
    <property type="term" value="F:[glutamate-ammonia-ligase] adenylyltransferase activity"/>
    <property type="evidence" value="ECO:0007669"/>
    <property type="project" value="UniProtKB-EC"/>
</dbReference>
<dbReference type="GO" id="GO:0016874">
    <property type="term" value="F:ligase activity"/>
    <property type="evidence" value="ECO:0007669"/>
    <property type="project" value="UniProtKB-KW"/>
</dbReference>
<dbReference type="SUPFAM" id="SSF81301">
    <property type="entry name" value="Nucleotidyltransferase"/>
    <property type="match status" value="2"/>
</dbReference>
<keyword evidence="4" id="KW-0067">ATP-binding</keyword>
<dbReference type="CDD" id="cd05401">
    <property type="entry name" value="NT_GlnE_GlnD_like"/>
    <property type="match status" value="2"/>
</dbReference>
<dbReference type="InterPro" id="IPR043519">
    <property type="entry name" value="NT_sf"/>
</dbReference>
<evidence type="ECO:0000256" key="2">
    <source>
        <dbReference type="ARBA" id="ARBA00022695"/>
    </source>
</evidence>
<feature type="domain" description="PII-uridylyltransferase/Glutamine-synthetase adenylyltransferase" evidence="8">
    <location>
        <begin position="326"/>
        <end position="465"/>
    </location>
</feature>
<dbReference type="AlphaFoldDB" id="A0A3B0YJR4"/>
<evidence type="ECO:0000256" key="6">
    <source>
        <dbReference type="ARBA" id="ARBA00023268"/>
    </source>
</evidence>
<evidence type="ECO:0000256" key="4">
    <source>
        <dbReference type="ARBA" id="ARBA00022840"/>
    </source>
</evidence>
<dbReference type="GO" id="GO:0000820">
    <property type="term" value="P:regulation of glutamine family amino acid metabolic process"/>
    <property type="evidence" value="ECO:0007669"/>
    <property type="project" value="TreeGrafter"/>
</dbReference>
<dbReference type="FunFam" id="1.20.120.330:FF:000005">
    <property type="entry name" value="Bifunctional glutamine synthetase adenylyltransferase/adenylyl-removing enzyme"/>
    <property type="match status" value="1"/>
</dbReference>
<proteinExistence type="inferred from homology"/>
<dbReference type="PANTHER" id="PTHR30621:SF0">
    <property type="entry name" value="BIFUNCTIONAL GLUTAMINE SYNTHETASE ADENYLYLTRANSFERASE_ADENYLYL-REMOVING ENZYME"/>
    <property type="match status" value="1"/>
</dbReference>
<keyword evidence="2 9" id="KW-0548">Nucleotidyltransferase</keyword>
<reference evidence="9" key="1">
    <citation type="submission" date="2018-06" db="EMBL/GenBank/DDBJ databases">
        <authorList>
            <person name="Zhirakovskaya E."/>
        </authorList>
    </citation>
    <scope>NUCLEOTIDE SEQUENCE</scope>
</reference>
<dbReference type="Gene3D" id="1.20.120.330">
    <property type="entry name" value="Nucleotidyltransferases domain 2"/>
    <property type="match status" value="2"/>
</dbReference>
<feature type="domain" description="PII-uridylyltransferase/Glutamine-synthetase adenylyltransferase" evidence="8">
    <location>
        <begin position="877"/>
        <end position="969"/>
    </location>
</feature>
<organism evidence="9">
    <name type="scientific">hydrothermal vent metagenome</name>
    <dbReference type="NCBI Taxonomy" id="652676"/>
    <lineage>
        <taxon>unclassified sequences</taxon>
        <taxon>metagenomes</taxon>
        <taxon>ecological metagenomes</taxon>
    </lineage>
</organism>
<sequence length="996" mass="113711">MESWLNQINSVPVLLRHAVQLRLERVLQAVSTIDENFWSSQSRDIFIRILTGSEFIANAIIQQPELLLLWLESHNNVEIKYVASYPATTDDYFDLQEKTVTTEISNISSEQAKLEHLMHALRVIRRRKMLEIAWNDISGSATVEQTLLALSSLADQSVQLALTSLELVFHTRYGIPLTKEGNPQSLIVVAMGKLGGRELNFSSDIDLIFAYSETGSFNGKKSLSYAVYFERLAQALIKCLHTATAQGFVFRVDMRLRPYGDSGPLVMTLDSMEEYYQNQGRHWERYALIKARIIAGDREAGQCFVKMIQPFVYRRYLDYDSFESLRDMHAMIKGEVSRKGLQHNLKLGAGGIREVEFIGQTFQLLRGGRETLFQSVSILDVLQKLAQTEYLEPGAAQQLIESYLFLRKNENFLQEYDDKQIHAVPDTEEAWQRMAFLLQQKSLELYQQLLQQHRDAVHEIFKRVFTLKEEQDTQQVATSIRDKLSFMWMSDLDKNNSFDQPSANGVAHARKMLNDMGFDDLDTVLNMLQGLRNGRVYHSISNRGRARLDKLMPLVLVESTEIDSEKYDFSSTLLRVIRLLEAIAGRSAYLALLTENPGARAQVVTLCAIPWIADFLTLHPILLDELLDIQNLYGFLNQQALGQELTLRLASLDVDDLEQQMETLRHFKQSRVLKVATTDIAELMPLMEVSAHLTSIAEITLNAALNIAWYQVSARYGKPRVLGQAVTGLSGFSIIAYGKMGGIEMGYGSDLDLVFLHDSSHLTCMTDGPRAVDTSLFFSRLAQRVIHIINTRTPSGMLYEVDTRLRPNGSSGLLVSNIEAFEEYQQTQAWTWEHQALVRARAVAGDPKIVERFNTLRRDILCQPRESEKLRQEVCDMRERMRSELGNKDKSQFHLKQDRGGIADIEFIVQYALLRWAHDFPELIEFTDNIRQIQAMTAVGLVTTEDANGLIEAYQLYRSTAHRLTLQQKPTMVDINQFADTREQVSHLWDDCMRDV</sequence>
<keyword evidence="6" id="KW-0511">Multifunctional enzyme</keyword>
<evidence type="ECO:0000256" key="5">
    <source>
        <dbReference type="ARBA" id="ARBA00022842"/>
    </source>
</evidence>
<dbReference type="GO" id="GO:0005829">
    <property type="term" value="C:cytosol"/>
    <property type="evidence" value="ECO:0007669"/>
    <property type="project" value="TreeGrafter"/>
</dbReference>
<evidence type="ECO:0000259" key="7">
    <source>
        <dbReference type="Pfam" id="PF03710"/>
    </source>
</evidence>
<keyword evidence="9" id="KW-0436">Ligase</keyword>
<dbReference type="InterPro" id="IPR023057">
    <property type="entry name" value="GlnE"/>
</dbReference>
<dbReference type="InterPro" id="IPR005190">
    <property type="entry name" value="GlnE_rpt_dom"/>
</dbReference>
<dbReference type="Gene3D" id="3.30.460.10">
    <property type="entry name" value="Beta Polymerase, domain 2"/>
    <property type="match status" value="2"/>
</dbReference>
<accession>A0A3B0YJR4</accession>
<dbReference type="PANTHER" id="PTHR30621">
    <property type="entry name" value="GLUTAMINE SYNTHETASE ADENYLYLTRANSFERASE"/>
    <property type="match status" value="1"/>
</dbReference>
<dbReference type="GO" id="GO:0005524">
    <property type="term" value="F:ATP binding"/>
    <property type="evidence" value="ECO:0007669"/>
    <property type="project" value="UniProtKB-KW"/>
</dbReference>
<name>A0A3B0YJR4_9ZZZZ</name>
<dbReference type="EMBL" id="UOFL01000116">
    <property type="protein sequence ID" value="VAW76970.1"/>
    <property type="molecule type" value="Genomic_DNA"/>
</dbReference>
<evidence type="ECO:0000313" key="9">
    <source>
        <dbReference type="EMBL" id="VAW76970.1"/>
    </source>
</evidence>
<evidence type="ECO:0000256" key="1">
    <source>
        <dbReference type="ARBA" id="ARBA00022679"/>
    </source>
</evidence>
<feature type="domain" description="Glutamate-ammonia ligase adenylyltransferase repeated" evidence="7">
    <location>
        <begin position="602"/>
        <end position="854"/>
    </location>
</feature>
<dbReference type="Pfam" id="PF08335">
    <property type="entry name" value="GlnD_UR_UTase"/>
    <property type="match status" value="2"/>
</dbReference>
<gene>
    <name evidence="9" type="ORF">MNBD_GAMMA12-1106</name>
</gene>
<evidence type="ECO:0000256" key="3">
    <source>
        <dbReference type="ARBA" id="ARBA00022741"/>
    </source>
</evidence>
<keyword evidence="3" id="KW-0547">Nucleotide-binding</keyword>
<dbReference type="FunFam" id="3.30.460.10:FF:000009">
    <property type="entry name" value="Bifunctional glutamine synthetase adenylyltransferase/adenylyl-removing enzyme"/>
    <property type="match status" value="1"/>
</dbReference>
<feature type="domain" description="Glutamate-ammonia ligase adenylyltransferase repeated" evidence="7">
    <location>
        <begin position="46"/>
        <end position="304"/>
    </location>
</feature>
<keyword evidence="5" id="KW-0460">Magnesium</keyword>
<dbReference type="EC" id="2.7.7.42" evidence="9"/>
<dbReference type="Pfam" id="PF03710">
    <property type="entry name" value="GlnE"/>
    <property type="match status" value="2"/>
</dbReference>
<protein>
    <submittedName>
        <fullName evidence="9">Glutamate-ammonia-ligase adenylyltransferase</fullName>
        <ecNumber evidence="9">2.7.7.42</ecNumber>
    </submittedName>
</protein>
<dbReference type="InterPro" id="IPR013546">
    <property type="entry name" value="PII_UdlTrfase/GS_AdlTrfase"/>
</dbReference>
<dbReference type="Gene3D" id="1.20.120.1510">
    <property type="match status" value="1"/>
</dbReference>
<evidence type="ECO:0000259" key="8">
    <source>
        <dbReference type="Pfam" id="PF08335"/>
    </source>
</evidence>